<reference evidence="2" key="1">
    <citation type="journal article" date="2021" name="PeerJ">
        <title>Extensive microbial diversity within the chicken gut microbiome revealed by metagenomics and culture.</title>
        <authorList>
            <person name="Gilroy R."/>
            <person name="Ravi A."/>
            <person name="Getino M."/>
            <person name="Pursley I."/>
            <person name="Horton D.L."/>
            <person name="Alikhan N.F."/>
            <person name="Baker D."/>
            <person name="Gharbi K."/>
            <person name="Hall N."/>
            <person name="Watson M."/>
            <person name="Adriaenssens E.M."/>
            <person name="Foster-Nyarko E."/>
            <person name="Jarju S."/>
            <person name="Secka A."/>
            <person name="Antonio M."/>
            <person name="Oren A."/>
            <person name="Chaudhuri R.R."/>
            <person name="La Ragione R."/>
            <person name="Hildebrand F."/>
            <person name="Pallen M.J."/>
        </authorList>
    </citation>
    <scope>NUCLEOTIDE SEQUENCE</scope>
    <source>
        <strain evidence="2">1068</strain>
    </source>
</reference>
<dbReference type="Proteomes" id="UP000824056">
    <property type="component" value="Unassembled WGS sequence"/>
</dbReference>
<keyword evidence="1" id="KW-0472">Membrane</keyword>
<feature type="transmembrane region" description="Helical" evidence="1">
    <location>
        <begin position="79"/>
        <end position="104"/>
    </location>
</feature>
<keyword evidence="1" id="KW-1133">Transmembrane helix</keyword>
<dbReference type="EMBL" id="DXBG01000205">
    <property type="protein sequence ID" value="HIZ66007.1"/>
    <property type="molecule type" value="Genomic_DNA"/>
</dbReference>
<dbReference type="AlphaFoldDB" id="A0A9D2JTI0"/>
<evidence type="ECO:0000313" key="3">
    <source>
        <dbReference type="Proteomes" id="UP000824056"/>
    </source>
</evidence>
<accession>A0A9D2JTI0</accession>
<comment type="caution">
    <text evidence="2">The sequence shown here is derived from an EMBL/GenBank/DDBJ whole genome shotgun (WGS) entry which is preliminary data.</text>
</comment>
<evidence type="ECO:0000313" key="2">
    <source>
        <dbReference type="EMBL" id="HIZ66007.1"/>
    </source>
</evidence>
<gene>
    <name evidence="2" type="ORF">H9809_08955</name>
</gene>
<dbReference type="Pfam" id="PF13782">
    <property type="entry name" value="SpoVAB"/>
    <property type="match status" value="1"/>
</dbReference>
<keyword evidence="1" id="KW-0812">Transmembrane</keyword>
<evidence type="ECO:0000256" key="1">
    <source>
        <dbReference type="SAM" id="Phobius"/>
    </source>
</evidence>
<reference evidence="2" key="2">
    <citation type="submission" date="2021-04" db="EMBL/GenBank/DDBJ databases">
        <authorList>
            <person name="Gilroy R."/>
        </authorList>
    </citation>
    <scope>NUCLEOTIDE SEQUENCE</scope>
    <source>
        <strain evidence="2">1068</strain>
    </source>
</reference>
<sequence length="138" mass="14777">MSWQQFLLTSATGFCGGAVVATALAAFIISLGIIPRYAGITHTAKHILLYEDFLMLGSILGNLVFVYKFSLPLGQIGEGIIGLFFGMFLGSWIIALGEVVNVFAITARRIGLKKGAGLIVLSIALGKSLGSLMQFFFR</sequence>
<feature type="transmembrane region" description="Helical" evidence="1">
    <location>
        <begin position="116"/>
        <end position="137"/>
    </location>
</feature>
<dbReference type="InterPro" id="IPR020144">
    <property type="entry name" value="SpoVAB"/>
</dbReference>
<feature type="transmembrane region" description="Helical" evidence="1">
    <location>
        <begin position="6"/>
        <end position="35"/>
    </location>
</feature>
<name>A0A9D2JTI0_9FIRM</name>
<organism evidence="2 3">
    <name type="scientific">Candidatus Blautia pullicola</name>
    <dbReference type="NCBI Taxonomy" id="2838498"/>
    <lineage>
        <taxon>Bacteria</taxon>
        <taxon>Bacillati</taxon>
        <taxon>Bacillota</taxon>
        <taxon>Clostridia</taxon>
        <taxon>Lachnospirales</taxon>
        <taxon>Lachnospiraceae</taxon>
        <taxon>Blautia</taxon>
    </lineage>
</organism>
<feature type="transmembrane region" description="Helical" evidence="1">
    <location>
        <begin position="47"/>
        <end position="67"/>
    </location>
</feature>
<proteinExistence type="predicted"/>
<protein>
    <submittedName>
        <fullName evidence="2">Stage V sporulation protein AB</fullName>
    </submittedName>
</protein>